<dbReference type="PANTHER" id="PTHR11228">
    <property type="entry name" value="RADICAL SAM DOMAIN PROTEIN"/>
    <property type="match status" value="1"/>
</dbReference>
<dbReference type="HOGENOM" id="CLU_801064_0_0_7"/>
<dbReference type="KEGG" id="dol:Dole_2761"/>
<dbReference type="GO" id="GO:0046872">
    <property type="term" value="F:metal ion binding"/>
    <property type="evidence" value="ECO:0007669"/>
    <property type="project" value="UniProtKB-KW"/>
</dbReference>
<dbReference type="InterPro" id="IPR058240">
    <property type="entry name" value="rSAM_sf"/>
</dbReference>
<dbReference type="SFLD" id="SFLDS00029">
    <property type="entry name" value="Radical_SAM"/>
    <property type="match status" value="1"/>
</dbReference>
<dbReference type="SUPFAM" id="SSF102114">
    <property type="entry name" value="Radical SAM enzymes"/>
    <property type="match status" value="1"/>
</dbReference>
<evidence type="ECO:0000256" key="1">
    <source>
        <dbReference type="ARBA" id="ARBA00001966"/>
    </source>
</evidence>
<dbReference type="EMBL" id="CP000859">
    <property type="protein sequence ID" value="ABW68564.1"/>
    <property type="molecule type" value="Genomic_DNA"/>
</dbReference>
<feature type="domain" description="Radical SAM core" evidence="6">
    <location>
        <begin position="13"/>
        <end position="244"/>
    </location>
</feature>
<protein>
    <submittedName>
        <fullName evidence="7">Radical SAM domain protein</fullName>
    </submittedName>
</protein>
<evidence type="ECO:0000256" key="4">
    <source>
        <dbReference type="ARBA" id="ARBA00023004"/>
    </source>
</evidence>
<dbReference type="InterPro" id="IPR006638">
    <property type="entry name" value="Elp3/MiaA/NifB-like_rSAM"/>
</dbReference>
<dbReference type="Proteomes" id="UP000008561">
    <property type="component" value="Chromosome"/>
</dbReference>
<keyword evidence="3" id="KW-0479">Metal-binding</keyword>
<keyword evidence="4" id="KW-0408">Iron</keyword>
<comment type="cofactor">
    <cofactor evidence="1">
        <name>[4Fe-4S] cluster</name>
        <dbReference type="ChEBI" id="CHEBI:49883"/>
    </cofactor>
</comment>
<dbReference type="SMART" id="SM00729">
    <property type="entry name" value="Elp3"/>
    <property type="match status" value="1"/>
</dbReference>
<evidence type="ECO:0000256" key="2">
    <source>
        <dbReference type="ARBA" id="ARBA00022691"/>
    </source>
</evidence>
<dbReference type="AlphaFoldDB" id="A8ZXT7"/>
<sequence>MTPRLPHEKKTVSFSREAVNVFFHILTRCNLRCAHCYINPDQHGADTLPLETICRWLEAFSPATRKANLIFLGGEPTLHPDLALAAAHARKIGYDSVTIDTNGYLFNDILDKTTPDTIDYISFSLDGATPETNDAIRGKGSYEACLAGIQKANARGFATSLIYTVSTANLHELAAMPDLAGRLGISRMFIQVLGIRGKSAGDKAAQDMGQVSREQWRENVPAAAMAGADHGIIVTYPKVFLGEDEVFECAGRVADNYFIFPNGRVYRCPLCEDFPLHSLAFENNRLVATPRVNEADLFELDIAEGCVMNRLVQPGNLSWRPDGRPKYRIACCMLKEEVRPGKPDRTSI</sequence>
<evidence type="ECO:0000259" key="6">
    <source>
        <dbReference type="PROSITE" id="PS51918"/>
    </source>
</evidence>
<dbReference type="SFLD" id="SFLDG01067">
    <property type="entry name" value="SPASM/twitch_domain_containing"/>
    <property type="match status" value="1"/>
</dbReference>
<dbReference type="InterPro" id="IPR013785">
    <property type="entry name" value="Aldolase_TIM"/>
</dbReference>
<evidence type="ECO:0000256" key="3">
    <source>
        <dbReference type="ARBA" id="ARBA00022723"/>
    </source>
</evidence>
<dbReference type="GO" id="GO:0051536">
    <property type="term" value="F:iron-sulfur cluster binding"/>
    <property type="evidence" value="ECO:0007669"/>
    <property type="project" value="UniProtKB-KW"/>
</dbReference>
<organism evidence="7 8">
    <name type="scientific">Desulfosudis oleivorans (strain DSM 6200 / JCM 39069 / Hxd3)</name>
    <name type="common">Desulfococcus oleovorans</name>
    <dbReference type="NCBI Taxonomy" id="96561"/>
    <lineage>
        <taxon>Bacteria</taxon>
        <taxon>Pseudomonadati</taxon>
        <taxon>Thermodesulfobacteriota</taxon>
        <taxon>Desulfobacteria</taxon>
        <taxon>Desulfobacterales</taxon>
        <taxon>Desulfosudaceae</taxon>
        <taxon>Desulfosudis</taxon>
    </lineage>
</organism>
<dbReference type="InterPro" id="IPR007197">
    <property type="entry name" value="rSAM"/>
</dbReference>
<gene>
    <name evidence="7" type="ordered locus">Dole_2761</name>
</gene>
<dbReference type="PANTHER" id="PTHR11228:SF7">
    <property type="entry name" value="PQQA PEPTIDE CYCLASE"/>
    <property type="match status" value="1"/>
</dbReference>
<accession>A8ZXT7</accession>
<reference evidence="7 8" key="1">
    <citation type="submission" date="2007-10" db="EMBL/GenBank/DDBJ databases">
        <title>Complete sequence of Desulfococcus oleovorans Hxd3.</title>
        <authorList>
            <consortium name="US DOE Joint Genome Institute"/>
            <person name="Copeland A."/>
            <person name="Lucas S."/>
            <person name="Lapidus A."/>
            <person name="Barry K."/>
            <person name="Glavina del Rio T."/>
            <person name="Dalin E."/>
            <person name="Tice H."/>
            <person name="Pitluck S."/>
            <person name="Kiss H."/>
            <person name="Brettin T."/>
            <person name="Bruce D."/>
            <person name="Detter J.C."/>
            <person name="Han C."/>
            <person name="Schmutz J."/>
            <person name="Larimer F."/>
            <person name="Land M."/>
            <person name="Hauser L."/>
            <person name="Kyrpides N."/>
            <person name="Kim E."/>
            <person name="Wawrik B."/>
            <person name="Richardson P."/>
        </authorList>
    </citation>
    <scope>NUCLEOTIDE SEQUENCE [LARGE SCALE GENOMIC DNA]</scope>
    <source>
        <strain evidence="8">DSM 6200 / JCM 39069 / Hxd3</strain>
    </source>
</reference>
<keyword evidence="8" id="KW-1185">Reference proteome</keyword>
<evidence type="ECO:0000256" key="5">
    <source>
        <dbReference type="ARBA" id="ARBA00023014"/>
    </source>
</evidence>
<name>A8ZXT7_DESOH</name>
<evidence type="ECO:0000313" key="7">
    <source>
        <dbReference type="EMBL" id="ABW68564.1"/>
    </source>
</evidence>
<dbReference type="GO" id="GO:0003824">
    <property type="term" value="F:catalytic activity"/>
    <property type="evidence" value="ECO:0007669"/>
    <property type="project" value="InterPro"/>
</dbReference>
<dbReference type="STRING" id="96561.Dole_2761"/>
<dbReference type="CDD" id="cd01335">
    <property type="entry name" value="Radical_SAM"/>
    <property type="match status" value="1"/>
</dbReference>
<dbReference type="InterPro" id="IPR050377">
    <property type="entry name" value="Radical_SAM_PqqE_MftC-like"/>
</dbReference>
<dbReference type="OrthoDB" id="9782387at2"/>
<dbReference type="PROSITE" id="PS51918">
    <property type="entry name" value="RADICAL_SAM"/>
    <property type="match status" value="1"/>
</dbReference>
<dbReference type="RefSeq" id="WP_012176175.1">
    <property type="nucleotide sequence ID" value="NC_009943.1"/>
</dbReference>
<dbReference type="Gene3D" id="3.20.20.70">
    <property type="entry name" value="Aldolase class I"/>
    <property type="match status" value="1"/>
</dbReference>
<dbReference type="eggNOG" id="COG0535">
    <property type="taxonomic scope" value="Bacteria"/>
</dbReference>
<keyword evidence="2" id="KW-0949">S-adenosyl-L-methionine</keyword>
<dbReference type="Pfam" id="PF04055">
    <property type="entry name" value="Radical_SAM"/>
    <property type="match status" value="1"/>
</dbReference>
<proteinExistence type="predicted"/>
<evidence type="ECO:0000313" key="8">
    <source>
        <dbReference type="Proteomes" id="UP000008561"/>
    </source>
</evidence>
<keyword evidence="5" id="KW-0411">Iron-sulfur</keyword>